<dbReference type="HAMAP" id="MF_01539">
    <property type="entry name" value="TmcAL"/>
    <property type="match status" value="1"/>
</dbReference>
<dbReference type="GO" id="GO:0006400">
    <property type="term" value="P:tRNA modification"/>
    <property type="evidence" value="ECO:0007669"/>
    <property type="project" value="UniProtKB-UniRule"/>
</dbReference>
<comment type="similarity">
    <text evidence="2">Belongs to the TmcAL family.</text>
</comment>
<gene>
    <name evidence="2" type="primary">tmcAL</name>
    <name evidence="3" type="ORF">HMPREF9220_1158</name>
</gene>
<comment type="caution">
    <text evidence="3">The sequence shown here is derived from an EMBL/GenBank/DDBJ whole genome shotgun (WGS) entry which is preliminary data.</text>
</comment>
<accession>E4L8H4</accession>
<feature type="binding site" evidence="2">
    <location>
        <position position="101"/>
    </location>
    <ligand>
        <name>ATP</name>
        <dbReference type="ChEBI" id="CHEBI:30616"/>
    </ligand>
</feature>
<sequence length="386" mass="44338">MNYIGIPAEWNPFHAGHKSMISTLKKKYPEASFIAAMSGSFVQRGEPAFFDKWTRAKWAITNGIDVVIEFPALCALQSADYFSENQVLLLSAMGCDAIAFGTESLSEEEIYNAVSYIHTNSFKNKFHNELKNGLSYASALTEAFKNHSSYLSKELTKPNNILAFRYADAIYTHKLPLKIITVKRNTENPISATEIRKKISNNTLSNFDKKLISDEVLQCIEKGNYLSVERYYDMCLLQSRLFTIDELKTSCLFTEGLENRWHKNTLYTTYTEMLDQIKNKRYLYTRLKRIGASLLFTKRGCRSTFSFHPKPLYARILAANKNKTYLLKKAKIPVITRIPTALKEIDEYASSMLKFDLIATDLQALCMKNIKFRTGKKDYFKSPFIK</sequence>
<organism evidence="3 4">
    <name type="scientific">Dialister micraerophilus UPII 345-E</name>
    <dbReference type="NCBI Taxonomy" id="910314"/>
    <lineage>
        <taxon>Bacteria</taxon>
        <taxon>Bacillati</taxon>
        <taxon>Bacillota</taxon>
        <taxon>Negativicutes</taxon>
        <taxon>Veillonellales</taxon>
        <taxon>Veillonellaceae</taxon>
        <taxon>Dialister</taxon>
    </lineage>
</organism>
<dbReference type="Gene3D" id="3.40.50.620">
    <property type="entry name" value="HUPs"/>
    <property type="match status" value="1"/>
</dbReference>
<dbReference type="RefSeq" id="WP_007554267.1">
    <property type="nucleotide sequence ID" value="NZ_AENT01000012.1"/>
</dbReference>
<keyword evidence="2" id="KW-0547">Nucleotide-binding</keyword>
<dbReference type="GO" id="GO:0005524">
    <property type="term" value="F:ATP binding"/>
    <property type="evidence" value="ECO:0007669"/>
    <property type="project" value="UniProtKB-KW"/>
</dbReference>
<keyword evidence="2" id="KW-0820">tRNA-binding</keyword>
<dbReference type="GO" id="GO:0005737">
    <property type="term" value="C:cytoplasm"/>
    <property type="evidence" value="ECO:0007669"/>
    <property type="project" value="UniProtKB-SubCell"/>
</dbReference>
<comment type="subcellular location">
    <subcellularLocation>
        <location evidence="2">Cytoplasm</location>
    </subcellularLocation>
</comment>
<evidence type="ECO:0000256" key="2">
    <source>
        <dbReference type="HAMAP-Rule" id="MF_01539"/>
    </source>
</evidence>
<dbReference type="eggNOG" id="COG1323">
    <property type="taxonomic scope" value="Bacteria"/>
</dbReference>
<dbReference type="InterPro" id="IPR008513">
    <property type="entry name" value="tRNA(Met)_cyd_acetate_ligase"/>
</dbReference>
<dbReference type="Pfam" id="PF05636">
    <property type="entry name" value="HIGH_NTase1"/>
    <property type="match status" value="1"/>
</dbReference>
<dbReference type="PANTHER" id="PTHR37825:SF1">
    <property type="entry name" value="TRNA(MET) CYTIDINE ACETATE LIGASE"/>
    <property type="match status" value="1"/>
</dbReference>
<protein>
    <recommendedName>
        <fullName evidence="2">tRNA(Met) cytidine acetate ligase</fullName>
        <ecNumber evidence="2">6.3.4.-</ecNumber>
    </recommendedName>
</protein>
<reference evidence="3 4" key="1">
    <citation type="submission" date="2010-11" db="EMBL/GenBank/DDBJ databases">
        <authorList>
            <person name="Durkin A.S."/>
            <person name="Madupu R."/>
            <person name="Torralba M."/>
            <person name="Gillis M."/>
            <person name="Methe B."/>
            <person name="Sutton G."/>
            <person name="Nelson K.E."/>
        </authorList>
    </citation>
    <scope>NUCLEOTIDE SEQUENCE [LARGE SCALE GENOMIC DNA]</scope>
    <source>
        <strain evidence="3 4">UPII 345-E</strain>
    </source>
</reference>
<comment type="catalytic activity">
    <reaction evidence="2">
        <text>cytidine(34) in elongator tRNA(Met) + acetate + ATP = N(4)-acetylcytidine(34) in elongator tRNA(Met) + AMP + diphosphate</text>
        <dbReference type="Rhea" id="RHEA:58144"/>
        <dbReference type="Rhea" id="RHEA-COMP:10693"/>
        <dbReference type="Rhea" id="RHEA-COMP:10694"/>
        <dbReference type="ChEBI" id="CHEBI:30089"/>
        <dbReference type="ChEBI" id="CHEBI:30616"/>
        <dbReference type="ChEBI" id="CHEBI:33019"/>
        <dbReference type="ChEBI" id="CHEBI:74900"/>
        <dbReference type="ChEBI" id="CHEBI:82748"/>
        <dbReference type="ChEBI" id="CHEBI:456215"/>
    </reaction>
</comment>
<dbReference type="GO" id="GO:0000049">
    <property type="term" value="F:tRNA binding"/>
    <property type="evidence" value="ECO:0007669"/>
    <property type="project" value="UniProtKB-KW"/>
</dbReference>
<evidence type="ECO:0000313" key="3">
    <source>
        <dbReference type="EMBL" id="EFR42886.1"/>
    </source>
</evidence>
<feature type="binding site" evidence="2">
    <location>
        <begin position="7"/>
        <end position="20"/>
    </location>
    <ligand>
        <name>ATP</name>
        <dbReference type="ChEBI" id="CHEBI:30616"/>
    </ligand>
</feature>
<keyword evidence="2" id="KW-0067">ATP-binding</keyword>
<feature type="binding site" evidence="2">
    <location>
        <position position="184"/>
    </location>
    <ligand>
        <name>ATP</name>
        <dbReference type="ChEBI" id="CHEBI:30616"/>
    </ligand>
</feature>
<keyword evidence="1 2" id="KW-0819">tRNA processing</keyword>
<comment type="caution">
    <text evidence="2">Lacks conserved residue(s) required for the propagation of feature annotation.</text>
</comment>
<evidence type="ECO:0000313" key="4">
    <source>
        <dbReference type="Proteomes" id="UP000004594"/>
    </source>
</evidence>
<name>E4L8H4_9FIRM</name>
<dbReference type="SUPFAM" id="SSF52374">
    <property type="entry name" value="Nucleotidylyl transferase"/>
    <property type="match status" value="1"/>
</dbReference>
<keyword evidence="2" id="KW-0963">Cytoplasm</keyword>
<dbReference type="Proteomes" id="UP000004594">
    <property type="component" value="Unassembled WGS sequence"/>
</dbReference>
<evidence type="ECO:0000256" key="1">
    <source>
        <dbReference type="ARBA" id="ARBA00022694"/>
    </source>
</evidence>
<feature type="binding site" evidence="2">
    <location>
        <position position="159"/>
    </location>
    <ligand>
        <name>ATP</name>
        <dbReference type="ChEBI" id="CHEBI:30616"/>
    </ligand>
</feature>
<dbReference type="EC" id="6.3.4.-" evidence="2"/>
<dbReference type="GO" id="GO:0016879">
    <property type="term" value="F:ligase activity, forming carbon-nitrogen bonds"/>
    <property type="evidence" value="ECO:0007669"/>
    <property type="project" value="UniProtKB-UniRule"/>
</dbReference>
<dbReference type="PANTHER" id="PTHR37825">
    <property type="entry name" value="TRNA(MET) CYTIDINE ACETATE LIGASE"/>
    <property type="match status" value="1"/>
</dbReference>
<keyword evidence="2" id="KW-0694">RNA-binding</keyword>
<dbReference type="EMBL" id="AENT01000012">
    <property type="protein sequence ID" value="EFR42886.1"/>
    <property type="molecule type" value="Genomic_DNA"/>
</dbReference>
<proteinExistence type="inferred from homology"/>
<dbReference type="OrthoDB" id="9769796at2"/>
<keyword evidence="2" id="KW-0436">Ligase</keyword>
<dbReference type="InterPro" id="IPR014729">
    <property type="entry name" value="Rossmann-like_a/b/a_fold"/>
</dbReference>
<dbReference type="AlphaFoldDB" id="E4L8H4"/>
<comment type="function">
    <text evidence="2">Catalyzes the formation of N(4)-acetylcytidine (ac(4)C) at the wobble position of elongator tRNA(Met), using acetate and ATP as substrates. First activates an acetate ion to form acetyladenylate (Ac-AMP) and then transfers the acetyl group to tRNA to form ac(4)C34.</text>
</comment>